<dbReference type="Pfam" id="PF13396">
    <property type="entry name" value="PLDc_N"/>
    <property type="match status" value="1"/>
</dbReference>
<evidence type="ECO:0000256" key="4">
    <source>
        <dbReference type="ARBA" id="ARBA00022679"/>
    </source>
</evidence>
<dbReference type="KEGG" id="fld:ABNE31_00790"/>
<keyword evidence="8" id="KW-0443">Lipid metabolism</keyword>
<reference evidence="15" key="1">
    <citation type="submission" date="2024-05" db="EMBL/GenBank/DDBJ databases">
        <title>Draft Genome Sequences of Flagellimonas sp. MMG031 and Marinobacter sp. MMG032 Isolated from the dinoflagellate Symbiodinium pilosum.</title>
        <authorList>
            <person name="Shikuma N.J."/>
            <person name="Farrell M.V."/>
        </authorList>
    </citation>
    <scope>NUCLEOTIDE SEQUENCE</scope>
    <source>
        <strain evidence="15">MMG031</strain>
    </source>
</reference>
<dbReference type="Pfam" id="PF13091">
    <property type="entry name" value="PLDc_2"/>
    <property type="match status" value="2"/>
</dbReference>
<keyword evidence="5 13" id="KW-0812">Transmembrane</keyword>
<dbReference type="PANTHER" id="PTHR21248">
    <property type="entry name" value="CARDIOLIPIN SYNTHASE"/>
    <property type="match status" value="1"/>
</dbReference>
<dbReference type="PANTHER" id="PTHR21248:SF22">
    <property type="entry name" value="PHOSPHOLIPASE D"/>
    <property type="match status" value="1"/>
</dbReference>
<evidence type="ECO:0000256" key="13">
    <source>
        <dbReference type="SAM" id="Phobius"/>
    </source>
</evidence>
<dbReference type="SMART" id="SM00155">
    <property type="entry name" value="PLDc"/>
    <property type="match status" value="2"/>
</dbReference>
<keyword evidence="11" id="KW-1208">Phospholipid metabolism</keyword>
<evidence type="ECO:0000259" key="14">
    <source>
        <dbReference type="PROSITE" id="PS50035"/>
    </source>
</evidence>
<evidence type="ECO:0000256" key="9">
    <source>
        <dbReference type="ARBA" id="ARBA00023136"/>
    </source>
</evidence>
<dbReference type="EMBL" id="CP157804">
    <property type="protein sequence ID" value="XBQ23464.1"/>
    <property type="molecule type" value="Genomic_DNA"/>
</dbReference>
<name>A0AAU7MYL1_9FLAO</name>
<dbReference type="SUPFAM" id="SSF56024">
    <property type="entry name" value="Phospholipase D/nuclease"/>
    <property type="match status" value="2"/>
</dbReference>
<keyword evidence="10" id="KW-0594">Phospholipid biosynthesis</keyword>
<keyword evidence="7 13" id="KW-1133">Transmembrane helix</keyword>
<keyword evidence="2" id="KW-1003">Cell membrane</keyword>
<feature type="domain" description="PLD phosphodiesterase" evidence="14">
    <location>
        <begin position="386"/>
        <end position="413"/>
    </location>
</feature>
<evidence type="ECO:0000256" key="5">
    <source>
        <dbReference type="ARBA" id="ARBA00022692"/>
    </source>
</evidence>
<feature type="domain" description="PLD phosphodiesterase" evidence="14">
    <location>
        <begin position="210"/>
        <end position="237"/>
    </location>
</feature>
<dbReference type="CDD" id="cd09110">
    <property type="entry name" value="PLDc_CLS_1"/>
    <property type="match status" value="1"/>
</dbReference>
<dbReference type="InterPro" id="IPR022924">
    <property type="entry name" value="Cardiolipin_synthase"/>
</dbReference>
<gene>
    <name evidence="15" type="primary">cls</name>
    <name evidence="15" type="ORF">ABNE31_00790</name>
</gene>
<dbReference type="NCBIfam" id="TIGR04265">
    <property type="entry name" value="bac_cardiolipin"/>
    <property type="match status" value="1"/>
</dbReference>
<dbReference type="GO" id="GO:0032049">
    <property type="term" value="P:cardiolipin biosynthetic process"/>
    <property type="evidence" value="ECO:0007669"/>
    <property type="project" value="UniProtKB-UniRule"/>
</dbReference>
<keyword evidence="6" id="KW-0677">Repeat</keyword>
<evidence type="ECO:0000256" key="12">
    <source>
        <dbReference type="NCBIfam" id="TIGR04265"/>
    </source>
</evidence>
<protein>
    <recommendedName>
        <fullName evidence="12">Cardiolipin synthase</fullName>
        <ecNumber evidence="12">2.7.8.-</ecNumber>
    </recommendedName>
</protein>
<dbReference type="InterPro" id="IPR025202">
    <property type="entry name" value="PLD-like_dom"/>
</dbReference>
<evidence type="ECO:0000256" key="2">
    <source>
        <dbReference type="ARBA" id="ARBA00022475"/>
    </source>
</evidence>
<evidence type="ECO:0000256" key="7">
    <source>
        <dbReference type="ARBA" id="ARBA00022989"/>
    </source>
</evidence>
<feature type="transmembrane region" description="Helical" evidence="13">
    <location>
        <begin position="31"/>
        <end position="51"/>
    </location>
</feature>
<evidence type="ECO:0000256" key="11">
    <source>
        <dbReference type="ARBA" id="ARBA00023264"/>
    </source>
</evidence>
<organism evidence="15">
    <name type="scientific">Flagellimonas sp. MMG031</name>
    <dbReference type="NCBI Taxonomy" id="3158549"/>
    <lineage>
        <taxon>Bacteria</taxon>
        <taxon>Pseudomonadati</taxon>
        <taxon>Bacteroidota</taxon>
        <taxon>Flavobacteriia</taxon>
        <taxon>Flavobacteriales</taxon>
        <taxon>Flavobacteriaceae</taxon>
        <taxon>Flagellimonas</taxon>
    </lineage>
</organism>
<proteinExistence type="predicted"/>
<dbReference type="GO" id="GO:0008808">
    <property type="term" value="F:cardiolipin synthase activity"/>
    <property type="evidence" value="ECO:0007669"/>
    <property type="project" value="UniProtKB-UniRule"/>
</dbReference>
<dbReference type="EC" id="2.7.8.-" evidence="12"/>
<accession>A0AAU7MYL1</accession>
<evidence type="ECO:0000256" key="1">
    <source>
        <dbReference type="ARBA" id="ARBA00004651"/>
    </source>
</evidence>
<dbReference type="GO" id="GO:0005886">
    <property type="term" value="C:plasma membrane"/>
    <property type="evidence" value="ECO:0007669"/>
    <property type="project" value="UniProtKB-SubCell"/>
</dbReference>
<evidence type="ECO:0000256" key="8">
    <source>
        <dbReference type="ARBA" id="ARBA00023098"/>
    </source>
</evidence>
<keyword evidence="9 13" id="KW-0472">Membrane</keyword>
<dbReference type="InterPro" id="IPR001736">
    <property type="entry name" value="PLipase_D/transphosphatidylase"/>
</dbReference>
<dbReference type="InterPro" id="IPR027379">
    <property type="entry name" value="CLS_N"/>
</dbReference>
<comment type="subcellular location">
    <subcellularLocation>
        <location evidence="1">Cell membrane</location>
        <topology evidence="1">Multi-pass membrane protein</topology>
    </subcellularLocation>
</comment>
<feature type="transmembrane region" description="Helical" evidence="13">
    <location>
        <begin position="7"/>
        <end position="25"/>
    </location>
</feature>
<dbReference type="AlphaFoldDB" id="A0AAU7MYL1"/>
<evidence type="ECO:0000256" key="3">
    <source>
        <dbReference type="ARBA" id="ARBA00022516"/>
    </source>
</evidence>
<evidence type="ECO:0000313" key="15">
    <source>
        <dbReference type="EMBL" id="XBQ23464.1"/>
    </source>
</evidence>
<keyword evidence="3" id="KW-0444">Lipid biosynthesis</keyword>
<evidence type="ECO:0000256" key="6">
    <source>
        <dbReference type="ARBA" id="ARBA00022737"/>
    </source>
</evidence>
<sequence>MKTVLTILYIVTSVWAIGAIIYHGRRPSRSISWSLAIITLPFLGALLYYLFGVNRRKFRFFNPKEFEKRKKYGLPESPLKEDHRTHFENDIRKQRLSRLIHSSCNTTATSGNKVSVLQDGGETFNVLFNAMEKAKRFIHIQYYILEQGQLLDKMLDLLKRKIDQGVEVRIIYDSLGSYQLRGRPRKKFQDIGVKIYPIMPIRLTNLLFSLNFRNHRKIVIIDNQVAFTGGVNVSDKYIKREDGLGKWKDVHLQLEGPVVNDLHMVFLKDYFFASNKENFHISDYLFEQEQMDGVDAQVVAGGPDSMYPTIMHQYIGMMNQAQKSICIANPYFVPGEAFLESLKIVALEGVKIRLLVPKKSDSQAAKFAMFSHFEELLQVGIDIYLRDDFSHSKIMIVDDDLVSIGSGNFDIRSFELNYETNVLLYDERITAEMTQEFQKLCDKAELVTLERFKNRGVWLRFLEGLFKFFKPLI</sequence>
<dbReference type="Gene3D" id="3.30.870.10">
    <property type="entry name" value="Endonuclease Chain A"/>
    <property type="match status" value="2"/>
</dbReference>
<dbReference type="CDD" id="cd09112">
    <property type="entry name" value="PLDc_CLS_2"/>
    <property type="match status" value="1"/>
</dbReference>
<evidence type="ECO:0000256" key="10">
    <source>
        <dbReference type="ARBA" id="ARBA00023209"/>
    </source>
</evidence>
<keyword evidence="4" id="KW-0808">Transferase</keyword>
<dbReference type="PROSITE" id="PS50035">
    <property type="entry name" value="PLD"/>
    <property type="match status" value="2"/>
</dbReference>
<dbReference type="RefSeq" id="WP_349352004.1">
    <property type="nucleotide sequence ID" value="NZ_CP157804.1"/>
</dbReference>